<evidence type="ECO:0000256" key="5">
    <source>
        <dbReference type="ARBA" id="ARBA00023077"/>
    </source>
</evidence>
<dbReference type="InterPro" id="IPR012910">
    <property type="entry name" value="Plug_dom"/>
</dbReference>
<evidence type="ECO:0000313" key="14">
    <source>
        <dbReference type="Proteomes" id="UP000028135"/>
    </source>
</evidence>
<feature type="domain" description="TonB-dependent receptor plug" evidence="12">
    <location>
        <begin position="50"/>
        <end position="157"/>
    </location>
</feature>
<evidence type="ECO:0000256" key="2">
    <source>
        <dbReference type="ARBA" id="ARBA00022448"/>
    </source>
</evidence>
<dbReference type="RefSeq" id="WP_020819104.1">
    <property type="nucleotide sequence ID" value="NZ_JANF02000007.1"/>
</dbReference>
<dbReference type="AlphaFoldDB" id="A0A8E0WVX9"/>
<keyword evidence="7 8" id="KW-0998">Cell outer membrane</keyword>
<evidence type="ECO:0000259" key="12">
    <source>
        <dbReference type="Pfam" id="PF07715"/>
    </source>
</evidence>
<dbReference type="Gene3D" id="2.40.170.20">
    <property type="entry name" value="TonB-dependent receptor, beta-barrel domain"/>
    <property type="match status" value="1"/>
</dbReference>
<dbReference type="InterPro" id="IPR039426">
    <property type="entry name" value="TonB-dep_rcpt-like"/>
</dbReference>
<dbReference type="CDD" id="cd01347">
    <property type="entry name" value="ligand_gated_channel"/>
    <property type="match status" value="1"/>
</dbReference>
<feature type="chain" id="PRO_5034087775" evidence="10">
    <location>
        <begin position="26"/>
        <end position="677"/>
    </location>
</feature>
<keyword evidence="2 8" id="KW-0813">Transport</keyword>
<dbReference type="Pfam" id="PF00593">
    <property type="entry name" value="TonB_dep_Rec_b-barrel"/>
    <property type="match status" value="1"/>
</dbReference>
<dbReference type="GO" id="GO:0015344">
    <property type="term" value="F:siderophore uptake transmembrane transporter activity"/>
    <property type="evidence" value="ECO:0007669"/>
    <property type="project" value="TreeGrafter"/>
</dbReference>
<dbReference type="GO" id="GO:0009279">
    <property type="term" value="C:cell outer membrane"/>
    <property type="evidence" value="ECO:0007669"/>
    <property type="project" value="UniProtKB-SubCell"/>
</dbReference>
<comment type="subcellular location">
    <subcellularLocation>
        <location evidence="1 8">Cell outer membrane</location>
        <topology evidence="1 8">Multi-pass membrane protein</topology>
    </subcellularLocation>
</comment>
<name>A0A8E0WVX9_9SPHN</name>
<keyword evidence="5 9" id="KW-0798">TonB box</keyword>
<protein>
    <submittedName>
        <fullName evidence="13">Ligand-gated channel protein</fullName>
    </submittedName>
</protein>
<dbReference type="InterPro" id="IPR036942">
    <property type="entry name" value="Beta-barrel_TonB_sf"/>
</dbReference>
<evidence type="ECO:0000256" key="6">
    <source>
        <dbReference type="ARBA" id="ARBA00023136"/>
    </source>
</evidence>
<evidence type="ECO:0000256" key="4">
    <source>
        <dbReference type="ARBA" id="ARBA00022692"/>
    </source>
</evidence>
<feature type="signal peptide" evidence="10">
    <location>
        <begin position="1"/>
        <end position="25"/>
    </location>
</feature>
<evidence type="ECO:0000256" key="1">
    <source>
        <dbReference type="ARBA" id="ARBA00004571"/>
    </source>
</evidence>
<evidence type="ECO:0000313" key="13">
    <source>
        <dbReference type="EMBL" id="KER37858.1"/>
    </source>
</evidence>
<accession>A0A8E0WVX9</accession>
<keyword evidence="6 8" id="KW-0472">Membrane</keyword>
<proteinExistence type="inferred from homology"/>
<comment type="caution">
    <text evidence="13">The sequence shown here is derived from an EMBL/GenBank/DDBJ whole genome shotgun (WGS) entry which is preliminary data.</text>
</comment>
<dbReference type="InterPro" id="IPR000531">
    <property type="entry name" value="Beta-barrel_TonB"/>
</dbReference>
<evidence type="ECO:0000256" key="9">
    <source>
        <dbReference type="RuleBase" id="RU003357"/>
    </source>
</evidence>
<dbReference type="PANTHER" id="PTHR30069:SF28">
    <property type="entry name" value="TONB-DEPENDENT RECEPTOR YNCD-RELATED"/>
    <property type="match status" value="1"/>
</dbReference>
<evidence type="ECO:0000259" key="11">
    <source>
        <dbReference type="Pfam" id="PF00593"/>
    </source>
</evidence>
<dbReference type="Gene3D" id="2.170.130.10">
    <property type="entry name" value="TonB-dependent receptor, plug domain"/>
    <property type="match status" value="1"/>
</dbReference>
<dbReference type="InterPro" id="IPR037066">
    <property type="entry name" value="Plug_dom_sf"/>
</dbReference>
<keyword evidence="10" id="KW-0732">Signal</keyword>
<dbReference type="PANTHER" id="PTHR30069">
    <property type="entry name" value="TONB-DEPENDENT OUTER MEMBRANE RECEPTOR"/>
    <property type="match status" value="1"/>
</dbReference>
<keyword evidence="3 8" id="KW-1134">Transmembrane beta strand</keyword>
<organism evidence="13 14">
    <name type="scientific">Sphingobium indicum F2</name>
    <dbReference type="NCBI Taxonomy" id="1450518"/>
    <lineage>
        <taxon>Bacteria</taxon>
        <taxon>Pseudomonadati</taxon>
        <taxon>Pseudomonadota</taxon>
        <taxon>Alphaproteobacteria</taxon>
        <taxon>Sphingomonadales</taxon>
        <taxon>Sphingomonadaceae</taxon>
        <taxon>Sphingobium</taxon>
    </lineage>
</organism>
<reference evidence="13 14" key="1">
    <citation type="submission" date="2014-05" db="EMBL/GenBank/DDBJ databases">
        <title>Genome Announcement of Sphingobium lucknowense F2.</title>
        <authorList>
            <person name="Lal R."/>
            <person name="Negi V."/>
            <person name="Lata P."/>
            <person name="Sangwan N."/>
            <person name="Gupta S.K."/>
            <person name="Rao D.L.N."/>
            <person name="Das S."/>
        </authorList>
    </citation>
    <scope>NUCLEOTIDE SEQUENCE [LARGE SCALE GENOMIC DNA]</scope>
    <source>
        <strain evidence="13 14">F2</strain>
    </source>
</reference>
<dbReference type="SUPFAM" id="SSF56935">
    <property type="entry name" value="Porins"/>
    <property type="match status" value="1"/>
</dbReference>
<sequence length="677" mass="73275">MSVFSVSRGISLCALACSLSAPALAEEAEQSRIIVTASPMVEDAATKIVRAPGGVDVVPAEDFGDKLAVSLRDALSFSPGVYTQPRFGQEVRISIRGSGLSRGYHMRGLTLLQDGIPINMADDNGDFQELDAQVFQHLEVYRGGNALRLGGSTLGGAINAVTPTGRSAPGTEMRVDGGSFDTLRAKAAYGYSDGRGDAWAALTADRSDGDRDHGRRRALRFNGNVGLKLSERVETRFYASVQTIRQKLSGALNEGDALDHPAKGNFSGDQARNIDSIRLQNRTTVALDRGELAFGVYFNAKALDHPIYQVVDQKSEDRGVFASVDLAADLGGMPVELTLGAQARFGHGRFRQFVNLNGRAGAPTSYQKARAQTINSYGEARIAPVAGLWLIAGGIYTHGERRLDNRLAPARSGDVSFDAFAPKFGLLFEPAQAVQFYANYSRSVELPGFIELGQAPAGGAPGFTPLATQRAWTVEVGTRGTLGIAHWDVSLYRADLKGELLQYNVVAGLYPAATFNAGRTRHQGIEAGLDLRLTPWASLRQVYQYSDFRFRDDAQFGDNRLPVVPRHFYRAELKLGTERLSISPAIEWLPQGAWVDYANTKRVGDYATLNLGAQAEVKPGVTLFLDARNLTGERAVGDIGALVRYVPDNPATLANEGSVAFYPIERRAFYGGVRARF</sequence>
<dbReference type="GO" id="GO:0044718">
    <property type="term" value="P:siderophore transmembrane transport"/>
    <property type="evidence" value="ECO:0007669"/>
    <property type="project" value="TreeGrafter"/>
</dbReference>
<dbReference type="EMBL" id="JANF02000007">
    <property type="protein sequence ID" value="KER37858.1"/>
    <property type="molecule type" value="Genomic_DNA"/>
</dbReference>
<dbReference type="Pfam" id="PF07715">
    <property type="entry name" value="Plug"/>
    <property type="match status" value="1"/>
</dbReference>
<comment type="similarity">
    <text evidence="8 9">Belongs to the TonB-dependent receptor family.</text>
</comment>
<dbReference type="Proteomes" id="UP000028135">
    <property type="component" value="Unassembled WGS sequence"/>
</dbReference>
<evidence type="ECO:0000256" key="10">
    <source>
        <dbReference type="SAM" id="SignalP"/>
    </source>
</evidence>
<evidence type="ECO:0000256" key="3">
    <source>
        <dbReference type="ARBA" id="ARBA00022452"/>
    </source>
</evidence>
<keyword evidence="4 8" id="KW-0812">Transmembrane</keyword>
<feature type="domain" description="TonB-dependent receptor-like beta-barrel" evidence="11">
    <location>
        <begin position="188"/>
        <end position="630"/>
    </location>
</feature>
<evidence type="ECO:0000256" key="7">
    <source>
        <dbReference type="ARBA" id="ARBA00023237"/>
    </source>
</evidence>
<dbReference type="PROSITE" id="PS52016">
    <property type="entry name" value="TONB_DEPENDENT_REC_3"/>
    <property type="match status" value="1"/>
</dbReference>
<gene>
    <name evidence="13" type="ORF">AL00_03160</name>
</gene>
<evidence type="ECO:0000256" key="8">
    <source>
        <dbReference type="PROSITE-ProRule" id="PRU01360"/>
    </source>
</evidence>